<evidence type="ECO:0000256" key="1">
    <source>
        <dbReference type="SAM" id="MobiDB-lite"/>
    </source>
</evidence>
<proteinExistence type="predicted"/>
<organism evidence="2">
    <name type="scientific">gut metagenome</name>
    <dbReference type="NCBI Taxonomy" id="749906"/>
    <lineage>
        <taxon>unclassified sequences</taxon>
        <taxon>metagenomes</taxon>
        <taxon>organismal metagenomes</taxon>
    </lineage>
</organism>
<reference evidence="2" key="1">
    <citation type="journal article" date="2012" name="PLoS ONE">
        <title>Gene sets for utilization of primary and secondary nutrition supplies in the distal gut of endangered iberian lynx.</title>
        <authorList>
            <person name="Alcaide M."/>
            <person name="Messina E."/>
            <person name="Richter M."/>
            <person name="Bargiela R."/>
            <person name="Peplies J."/>
            <person name="Huws S.A."/>
            <person name="Newbold C.J."/>
            <person name="Golyshin P.N."/>
            <person name="Simon M.A."/>
            <person name="Lopez G."/>
            <person name="Yakimov M.M."/>
            <person name="Ferrer M."/>
        </authorList>
    </citation>
    <scope>NUCLEOTIDE SEQUENCE</scope>
</reference>
<protein>
    <submittedName>
        <fullName evidence="2">Uncharacterized protein</fullName>
    </submittedName>
</protein>
<dbReference type="EMBL" id="AMCI01004111">
    <property type="protein sequence ID" value="EJW98765.1"/>
    <property type="molecule type" value="Genomic_DNA"/>
</dbReference>
<name>J9CFH5_9ZZZZ</name>
<dbReference type="AlphaFoldDB" id="J9CFH5"/>
<feature type="non-terminal residue" evidence="2">
    <location>
        <position position="1"/>
    </location>
</feature>
<evidence type="ECO:0000313" key="2">
    <source>
        <dbReference type="EMBL" id="EJW98765.1"/>
    </source>
</evidence>
<feature type="compositionally biased region" description="Polar residues" evidence="1">
    <location>
        <begin position="23"/>
        <end position="34"/>
    </location>
</feature>
<accession>J9CFH5</accession>
<comment type="caution">
    <text evidence="2">The sequence shown here is derived from an EMBL/GenBank/DDBJ whole genome shotgun (WGS) entry which is preliminary data.</text>
</comment>
<feature type="region of interest" description="Disordered" evidence="1">
    <location>
        <begin position="21"/>
        <end position="51"/>
    </location>
</feature>
<gene>
    <name evidence="2" type="ORF">EVA_13128</name>
</gene>
<sequence>AEKIKVILYFISRGGFKRKTALHQYSTQKPQRQSRGGAAETARGHSKYAPV</sequence>